<dbReference type="AlphaFoldDB" id="A0A8T2BDZ4"/>
<dbReference type="Pfam" id="PF13456">
    <property type="entry name" value="RVT_3"/>
    <property type="match status" value="1"/>
</dbReference>
<evidence type="ECO:0000259" key="1">
    <source>
        <dbReference type="Pfam" id="PF13456"/>
    </source>
</evidence>
<evidence type="ECO:0000313" key="3">
    <source>
        <dbReference type="Proteomes" id="UP000694251"/>
    </source>
</evidence>
<comment type="caution">
    <text evidence="2">The sequence shown here is derived from an EMBL/GenBank/DDBJ whole genome shotgun (WGS) entry which is preliminary data.</text>
</comment>
<protein>
    <submittedName>
        <fullName evidence="2">Ribonuclease H domain</fullName>
    </submittedName>
</protein>
<dbReference type="GO" id="GO:0004523">
    <property type="term" value="F:RNA-DNA hybrid ribonuclease activity"/>
    <property type="evidence" value="ECO:0007669"/>
    <property type="project" value="InterPro"/>
</dbReference>
<gene>
    <name evidence="2" type="ORF">ISN44_As08g032300</name>
</gene>
<dbReference type="GO" id="GO:0003676">
    <property type="term" value="F:nucleic acid binding"/>
    <property type="evidence" value="ECO:0007669"/>
    <property type="project" value="InterPro"/>
</dbReference>
<dbReference type="EMBL" id="JAEFBJ010000008">
    <property type="protein sequence ID" value="KAG7583712.1"/>
    <property type="molecule type" value="Genomic_DNA"/>
</dbReference>
<accession>A0A8T2BDZ4</accession>
<reference evidence="2 3" key="1">
    <citation type="submission" date="2020-12" db="EMBL/GenBank/DDBJ databases">
        <title>Concerted genomic and epigenomic changes stabilize Arabidopsis allopolyploids.</title>
        <authorList>
            <person name="Chen Z."/>
        </authorList>
    </citation>
    <scope>NUCLEOTIDE SEQUENCE [LARGE SCALE GENOMIC DNA]</scope>
    <source>
        <strain evidence="2">As9502</strain>
        <tissue evidence="2">Leaf</tissue>
    </source>
</reference>
<evidence type="ECO:0000313" key="2">
    <source>
        <dbReference type="EMBL" id="KAG7583712.1"/>
    </source>
</evidence>
<organism evidence="2 3">
    <name type="scientific">Arabidopsis suecica</name>
    <name type="common">Swedish thale-cress</name>
    <name type="synonym">Cardaminopsis suecica</name>
    <dbReference type="NCBI Taxonomy" id="45249"/>
    <lineage>
        <taxon>Eukaryota</taxon>
        <taxon>Viridiplantae</taxon>
        <taxon>Streptophyta</taxon>
        <taxon>Embryophyta</taxon>
        <taxon>Tracheophyta</taxon>
        <taxon>Spermatophyta</taxon>
        <taxon>Magnoliopsida</taxon>
        <taxon>eudicotyledons</taxon>
        <taxon>Gunneridae</taxon>
        <taxon>Pentapetalae</taxon>
        <taxon>rosids</taxon>
        <taxon>malvids</taxon>
        <taxon>Brassicales</taxon>
        <taxon>Brassicaceae</taxon>
        <taxon>Camelineae</taxon>
        <taxon>Arabidopsis</taxon>
    </lineage>
</organism>
<proteinExistence type="predicted"/>
<dbReference type="Proteomes" id="UP000694251">
    <property type="component" value="Chromosome 8"/>
</dbReference>
<sequence length="150" mass="16475">MGAANLRRSLSPLHAEVEALLWAMKCMIGADHQEVAFLTDCSDLVKMVSSPTEWPAFSVFGSKFLTSDHPFSLSLLDSSISGCAFTLYQVVLCLSQVHPSLEVYPESEPRSSAADSKKSLLMAIKVQIYDVSKSRERGDLKKVEMTTRSG</sequence>
<dbReference type="OrthoDB" id="1113854at2759"/>
<feature type="domain" description="RNase H type-1" evidence="1">
    <location>
        <begin position="3"/>
        <end position="52"/>
    </location>
</feature>
<name>A0A8T2BDZ4_ARASU</name>
<keyword evidence="3" id="KW-1185">Reference proteome</keyword>
<dbReference type="InterPro" id="IPR002156">
    <property type="entry name" value="RNaseH_domain"/>
</dbReference>